<accession>A0A2Z6AZM4</accession>
<name>A0A2Z6AZM4_9BACT</name>
<proteinExistence type="predicted"/>
<organism evidence="2 3">
    <name type="scientific">Desulfovibrio ferrophilus</name>
    <dbReference type="NCBI Taxonomy" id="241368"/>
    <lineage>
        <taxon>Bacteria</taxon>
        <taxon>Pseudomonadati</taxon>
        <taxon>Thermodesulfobacteriota</taxon>
        <taxon>Desulfovibrionia</taxon>
        <taxon>Desulfovibrionales</taxon>
        <taxon>Desulfovibrionaceae</taxon>
        <taxon>Desulfovibrio</taxon>
    </lineage>
</organism>
<keyword evidence="1" id="KW-0472">Membrane</keyword>
<evidence type="ECO:0000313" key="3">
    <source>
        <dbReference type="Proteomes" id="UP000269883"/>
    </source>
</evidence>
<dbReference type="EMBL" id="AP017378">
    <property type="protein sequence ID" value="BBD08635.1"/>
    <property type="molecule type" value="Genomic_DNA"/>
</dbReference>
<feature type="transmembrane region" description="Helical" evidence="1">
    <location>
        <begin position="39"/>
        <end position="59"/>
    </location>
</feature>
<dbReference type="AlphaFoldDB" id="A0A2Z6AZM4"/>
<keyword evidence="1" id="KW-1133">Transmembrane helix</keyword>
<protein>
    <submittedName>
        <fullName evidence="2">Uncharacterized protein</fullName>
    </submittedName>
</protein>
<feature type="transmembrane region" description="Helical" evidence="1">
    <location>
        <begin position="66"/>
        <end position="84"/>
    </location>
</feature>
<keyword evidence="1" id="KW-0812">Transmembrane</keyword>
<dbReference type="Proteomes" id="UP000269883">
    <property type="component" value="Chromosome"/>
</dbReference>
<dbReference type="KEGG" id="dfl:DFE_1909"/>
<evidence type="ECO:0000256" key="1">
    <source>
        <dbReference type="SAM" id="Phobius"/>
    </source>
</evidence>
<sequence>MRCSLGCISIAGVGGLMPTLCKLASTYATNPSEPPPEAGLFWALGLFFFIGSVLAIVFGEKEFRQAFIIGVCAPGIITNMMSGVQEGNANRARERISYLFTVSEAFAQPPHLEVIEAKDSRTIYIEMSQIEQHQKSQKIQFSIDIEAYGPGNNILLRSSLPVIPGAIQTSIPKQTKTLVIKAMGTEKTVHIDSTQNDSGFLQLDFKTSTNDFLWGLGFTRGIKLDQINSTYMPIDSTTDLIKNGIKSVTETKLTNYTITDANYKLALENIDKFNQTSNPEVRKLIEEQIFQSWHNINQQLTPYSPKYVKIKKNLNEIKAKADEAGITALTNKE</sequence>
<reference evidence="2 3" key="1">
    <citation type="journal article" date="2018" name="Sci. Adv.">
        <title>Multi-heme cytochromes provide a pathway for survival in energy-limited environments.</title>
        <authorList>
            <person name="Deng X."/>
            <person name="Dohmae N."/>
            <person name="Nealson K.H."/>
            <person name="Hashimoto K."/>
            <person name="Okamoto A."/>
        </authorList>
    </citation>
    <scope>NUCLEOTIDE SEQUENCE [LARGE SCALE GENOMIC DNA]</scope>
    <source>
        <strain evidence="2 3">IS5</strain>
    </source>
</reference>
<gene>
    <name evidence="2" type="ORF">DFE_1909</name>
</gene>
<keyword evidence="3" id="KW-1185">Reference proteome</keyword>
<evidence type="ECO:0000313" key="2">
    <source>
        <dbReference type="EMBL" id="BBD08635.1"/>
    </source>
</evidence>